<dbReference type="EMBL" id="JBHSIV010000003">
    <property type="protein sequence ID" value="MFC5061206.1"/>
    <property type="molecule type" value="Genomic_DNA"/>
</dbReference>
<proteinExistence type="predicted"/>
<feature type="active site" description="Proton acceptor" evidence="2">
    <location>
        <position position="208"/>
    </location>
</feature>
<feature type="short sequence motif" description="GXSXG" evidence="2">
    <location>
        <begin position="50"/>
        <end position="54"/>
    </location>
</feature>
<dbReference type="InterPro" id="IPR002641">
    <property type="entry name" value="PNPLA_dom"/>
</dbReference>
<keyword evidence="2" id="KW-0442">Lipid degradation</keyword>
<evidence type="ECO:0000256" key="1">
    <source>
        <dbReference type="ARBA" id="ARBA00023098"/>
    </source>
</evidence>
<evidence type="ECO:0000313" key="6">
    <source>
        <dbReference type="Proteomes" id="UP001595947"/>
    </source>
</evidence>
<comment type="caution">
    <text evidence="2">Lacks conserved residue(s) required for the propagation of feature annotation.</text>
</comment>
<keyword evidence="1 2" id="KW-0443">Lipid metabolism</keyword>
<feature type="active site" description="Nucleophile" evidence="2">
    <location>
        <position position="52"/>
    </location>
</feature>
<comment type="caution">
    <text evidence="5">The sequence shown here is derived from an EMBL/GenBank/DDBJ whole genome shotgun (WGS) entry which is preliminary data.</text>
</comment>
<dbReference type="Proteomes" id="UP001595947">
    <property type="component" value="Unassembled WGS sequence"/>
</dbReference>
<evidence type="ECO:0000256" key="3">
    <source>
        <dbReference type="SAM" id="MobiDB-lite"/>
    </source>
</evidence>
<dbReference type="InterPro" id="IPR016035">
    <property type="entry name" value="Acyl_Trfase/lysoPLipase"/>
</dbReference>
<dbReference type="RefSeq" id="WP_378034565.1">
    <property type="nucleotide sequence ID" value="NZ_JBHSIV010000003.1"/>
</dbReference>
<evidence type="ECO:0000256" key="2">
    <source>
        <dbReference type="PROSITE-ProRule" id="PRU01161"/>
    </source>
</evidence>
<name>A0ABV9YH61_9PSEU</name>
<feature type="short sequence motif" description="DGA/G" evidence="2">
    <location>
        <begin position="208"/>
        <end position="210"/>
    </location>
</feature>
<accession>A0ABV9YH61</accession>
<keyword evidence="6" id="KW-1185">Reference proteome</keyword>
<evidence type="ECO:0000259" key="4">
    <source>
        <dbReference type="PROSITE" id="PS51635"/>
    </source>
</evidence>
<reference evidence="6" key="1">
    <citation type="journal article" date="2019" name="Int. J. Syst. Evol. Microbiol.">
        <title>The Global Catalogue of Microorganisms (GCM) 10K type strain sequencing project: providing services to taxonomists for standard genome sequencing and annotation.</title>
        <authorList>
            <consortium name="The Broad Institute Genomics Platform"/>
            <consortium name="The Broad Institute Genome Sequencing Center for Infectious Disease"/>
            <person name="Wu L."/>
            <person name="Ma J."/>
        </authorList>
    </citation>
    <scope>NUCLEOTIDE SEQUENCE [LARGE SCALE GENOMIC DNA]</scope>
    <source>
        <strain evidence="6">CGMCC 4.7093</strain>
    </source>
</reference>
<dbReference type="Pfam" id="PF01734">
    <property type="entry name" value="Patatin"/>
    <property type="match status" value="1"/>
</dbReference>
<keyword evidence="2" id="KW-0378">Hydrolase</keyword>
<dbReference type="Gene3D" id="3.40.1090.10">
    <property type="entry name" value="Cytosolic phospholipase A2 catalytic domain"/>
    <property type="match status" value="2"/>
</dbReference>
<evidence type="ECO:0000313" key="5">
    <source>
        <dbReference type="EMBL" id="MFC5061206.1"/>
    </source>
</evidence>
<gene>
    <name evidence="5" type="ORF">ACFPBZ_03235</name>
</gene>
<protein>
    <submittedName>
        <fullName evidence="5">Patatin-like phospholipase family protein</fullName>
    </submittedName>
</protein>
<sequence>MTAGKGRPPSRRGLVLGTGGSLGYAWTVAALSTWQQATGHDAREADVIVGTSAGSIVASALASGVAVDDLVEHLLHPKPSSDTPRPRRDGARGGLPPLPRVGPGSIRLLAAVARAPSRFPPLAVASALLPVGRADTSGVVRLVSSFAPETWPTEPQLRIVATDYDSGARVPFGRDGAPPASPAEAASASCAVPGWFKPVRIGGRRYVDGGVCSATSADLLLGSDMPALDEALVLVPLARRGRVRLSVGGAADGLFRGIVGGRSAREIARLRGSGLKVTAHAPGPEERAVMGWNVMDASRQGDVVRTALRTTAAWWAREDRDT</sequence>
<dbReference type="SUPFAM" id="SSF52151">
    <property type="entry name" value="FabD/lysophospholipase-like"/>
    <property type="match status" value="1"/>
</dbReference>
<feature type="domain" description="PNPLA" evidence="4">
    <location>
        <begin position="14"/>
        <end position="221"/>
    </location>
</feature>
<organism evidence="5 6">
    <name type="scientific">Actinomycetospora atypica</name>
    <dbReference type="NCBI Taxonomy" id="1290095"/>
    <lineage>
        <taxon>Bacteria</taxon>
        <taxon>Bacillati</taxon>
        <taxon>Actinomycetota</taxon>
        <taxon>Actinomycetes</taxon>
        <taxon>Pseudonocardiales</taxon>
        <taxon>Pseudonocardiaceae</taxon>
        <taxon>Actinomycetospora</taxon>
    </lineage>
</organism>
<dbReference type="PROSITE" id="PS51635">
    <property type="entry name" value="PNPLA"/>
    <property type="match status" value="1"/>
</dbReference>
<feature type="region of interest" description="Disordered" evidence="3">
    <location>
        <begin position="76"/>
        <end position="99"/>
    </location>
</feature>